<dbReference type="SUPFAM" id="SSF52047">
    <property type="entry name" value="RNI-like"/>
    <property type="match status" value="1"/>
</dbReference>
<evidence type="ECO:0000256" key="6">
    <source>
        <dbReference type="ARBA" id="ARBA00022840"/>
    </source>
</evidence>
<dbReference type="GeneID" id="115816102"/>
<dbReference type="SMART" id="SM00368">
    <property type="entry name" value="LRR_RI"/>
    <property type="match status" value="5"/>
</dbReference>
<feature type="domain" description="B30.2/SPRY" evidence="7">
    <location>
        <begin position="810"/>
        <end position="1001"/>
    </location>
</feature>
<dbReference type="GO" id="GO:0005737">
    <property type="term" value="C:cytoplasm"/>
    <property type="evidence" value="ECO:0007669"/>
    <property type="project" value="UniProtKB-SubCell"/>
</dbReference>
<evidence type="ECO:0000256" key="2">
    <source>
        <dbReference type="ARBA" id="ARBA00022490"/>
    </source>
</evidence>
<evidence type="ECO:0000256" key="5">
    <source>
        <dbReference type="ARBA" id="ARBA00022741"/>
    </source>
</evidence>
<keyword evidence="9" id="KW-1185">Reference proteome</keyword>
<dbReference type="RefSeq" id="XP_030634930.1">
    <property type="nucleotide sequence ID" value="XM_030779070.1"/>
</dbReference>
<dbReference type="SMART" id="SM01288">
    <property type="entry name" value="FISNA"/>
    <property type="match status" value="1"/>
</dbReference>
<protein>
    <submittedName>
        <fullName evidence="10">NACHT, LRR and PYD domains-containing protein 3-like</fullName>
    </submittedName>
</protein>
<dbReference type="InterPro" id="IPR001611">
    <property type="entry name" value="Leu-rich_rpt"/>
</dbReference>
<dbReference type="Pfam" id="PF17776">
    <property type="entry name" value="NLRC4_HD2"/>
    <property type="match status" value="1"/>
</dbReference>
<dbReference type="SMART" id="SM00449">
    <property type="entry name" value="SPRY"/>
    <property type="match status" value="1"/>
</dbReference>
<dbReference type="InterPro" id="IPR003879">
    <property type="entry name" value="Butyrophylin_SPRY"/>
</dbReference>
<dbReference type="Gene3D" id="3.40.50.300">
    <property type="entry name" value="P-loop containing nucleotide triphosphate hydrolases"/>
    <property type="match status" value="1"/>
</dbReference>
<dbReference type="InterPro" id="IPR013320">
    <property type="entry name" value="ConA-like_dom_sf"/>
</dbReference>
<dbReference type="InterPro" id="IPR007111">
    <property type="entry name" value="NACHT_NTPase"/>
</dbReference>
<reference evidence="10" key="1">
    <citation type="submission" date="2025-08" db="UniProtKB">
        <authorList>
            <consortium name="RefSeq"/>
        </authorList>
    </citation>
    <scope>IDENTIFICATION</scope>
</reference>
<keyword evidence="2" id="KW-0963">Cytoplasm</keyword>
<dbReference type="InterPro" id="IPR041267">
    <property type="entry name" value="NLRP_HD2"/>
</dbReference>
<dbReference type="AlphaFoldDB" id="A0A6J2VPQ0"/>
<dbReference type="InParanoid" id="A0A6J2VPQ0"/>
<dbReference type="InterPro" id="IPR029495">
    <property type="entry name" value="NACHT-assoc"/>
</dbReference>
<dbReference type="Pfam" id="PF13516">
    <property type="entry name" value="LRR_6"/>
    <property type="match status" value="3"/>
</dbReference>
<dbReference type="Pfam" id="PF17779">
    <property type="entry name" value="WHD_NOD2"/>
    <property type="match status" value="1"/>
</dbReference>
<dbReference type="PRINTS" id="PR01407">
    <property type="entry name" value="BUTYPHLNCDUF"/>
</dbReference>
<dbReference type="InterPro" id="IPR043136">
    <property type="entry name" value="B30.2/SPRY_sf"/>
</dbReference>
<evidence type="ECO:0000256" key="3">
    <source>
        <dbReference type="ARBA" id="ARBA00022614"/>
    </source>
</evidence>
<name>A0A6J2VPQ0_CHACN</name>
<dbReference type="InterPro" id="IPR003877">
    <property type="entry name" value="SPRY_dom"/>
</dbReference>
<dbReference type="Pfam" id="PF05729">
    <property type="entry name" value="NACHT"/>
    <property type="match status" value="1"/>
</dbReference>
<dbReference type="Pfam" id="PF14484">
    <property type="entry name" value="FISNA"/>
    <property type="match status" value="1"/>
</dbReference>
<dbReference type="Gene3D" id="3.80.10.10">
    <property type="entry name" value="Ribonuclease Inhibitor"/>
    <property type="match status" value="2"/>
</dbReference>
<dbReference type="OrthoDB" id="8436363at2759"/>
<comment type="subcellular location">
    <subcellularLocation>
        <location evidence="1">Cytoplasm</location>
    </subcellularLocation>
</comment>
<evidence type="ECO:0000259" key="8">
    <source>
        <dbReference type="PROSITE" id="PS50837"/>
    </source>
</evidence>
<feature type="domain" description="NACHT" evidence="8">
    <location>
        <begin position="115"/>
        <end position="247"/>
    </location>
</feature>
<dbReference type="Pfam" id="PF13765">
    <property type="entry name" value="PRY"/>
    <property type="match status" value="1"/>
</dbReference>
<dbReference type="InterPro" id="IPR051261">
    <property type="entry name" value="NLR"/>
</dbReference>
<dbReference type="FunFam" id="3.40.50.300:FF:000210">
    <property type="entry name" value="Si:dkey-16p6.1"/>
    <property type="match status" value="1"/>
</dbReference>
<feature type="non-terminal residue" evidence="10">
    <location>
        <position position="1001"/>
    </location>
</feature>
<dbReference type="Gene3D" id="2.60.120.920">
    <property type="match status" value="1"/>
</dbReference>
<dbReference type="SMART" id="SM00589">
    <property type="entry name" value="PRY"/>
    <property type="match status" value="1"/>
</dbReference>
<dbReference type="InterPro" id="IPR001870">
    <property type="entry name" value="B30.2/SPRY"/>
</dbReference>
<keyword evidence="6" id="KW-0067">ATP-binding</keyword>
<organism evidence="9 10">
    <name type="scientific">Chanos chanos</name>
    <name type="common">Milkfish</name>
    <name type="synonym">Mugil chanos</name>
    <dbReference type="NCBI Taxonomy" id="29144"/>
    <lineage>
        <taxon>Eukaryota</taxon>
        <taxon>Metazoa</taxon>
        <taxon>Chordata</taxon>
        <taxon>Craniata</taxon>
        <taxon>Vertebrata</taxon>
        <taxon>Euteleostomi</taxon>
        <taxon>Actinopterygii</taxon>
        <taxon>Neopterygii</taxon>
        <taxon>Teleostei</taxon>
        <taxon>Ostariophysi</taxon>
        <taxon>Gonorynchiformes</taxon>
        <taxon>Chanidae</taxon>
        <taxon>Chanos</taxon>
    </lineage>
</organism>
<dbReference type="Proteomes" id="UP000504632">
    <property type="component" value="Chromosome 7"/>
</dbReference>
<dbReference type="PANTHER" id="PTHR24106">
    <property type="entry name" value="NACHT, LRR AND CARD DOMAINS-CONTAINING"/>
    <property type="match status" value="1"/>
</dbReference>
<keyword evidence="3" id="KW-0433">Leucine-rich repeat</keyword>
<dbReference type="PROSITE" id="PS50188">
    <property type="entry name" value="B302_SPRY"/>
    <property type="match status" value="1"/>
</dbReference>
<dbReference type="SUPFAM" id="SSF49899">
    <property type="entry name" value="Concanavalin A-like lectins/glucanases"/>
    <property type="match status" value="1"/>
</dbReference>
<dbReference type="FunFam" id="3.80.10.10:FF:000100">
    <property type="entry name" value="Si:dkey-11n14.1"/>
    <property type="match status" value="1"/>
</dbReference>
<evidence type="ECO:0000256" key="1">
    <source>
        <dbReference type="ARBA" id="ARBA00004496"/>
    </source>
</evidence>
<dbReference type="InterPro" id="IPR006574">
    <property type="entry name" value="PRY"/>
</dbReference>
<keyword evidence="4" id="KW-0677">Repeat</keyword>
<gene>
    <name evidence="10" type="primary">LOC115816102</name>
</gene>
<sequence>MSLSGSYDGLLSITEDHKITLKNKYEYLFESVAVKDNQTLLSSISTELYITEGEGQGVNEKYEVMQMEIAPSTQISQDKLINCNDIFKLLPTNGPEEDDHPTSKDIKRKEEKGIKTVLTKGIAGIGKTVSVQKFILDWAEGRANQDINFMFILPFRELNLIKDDQFSLHGLLQEFHPNLKKMHSKKYDDCKILFIFDGLDESRLHLDFSEVLFNVTKTSSVNILISNLIKGNLLPSARIWITSRPAATSQIPSQFISRMTEIQGFSDPQKDEYFRKKIRDESQANRIISHIKTSVSLHIMCRIPVFCRISATVLQEMLRQDNGNKIPKTLTEMYTHFLLIQTKRNKLKYKEMVETHSKNLLELNKDVFLKLAKLAFNQLLRGNVIFYDEDLRECGIDVSEATVYSGICTEIFKEEAVLHQKKVYCFVHLSLQEFFAALYVFCCYANKNMEVLENFLQRKTRAFSKKIMEKLVRETRMKPENVPLDELLEGAVDKSLESKNGHLDLFVRFLHGISLESNQKLLQGLLKHTQSTQESINKISCYIKKLNKDDVPPERWINLLHCLTEMNECSLHEEIKAFVETHNYSTKLSLAHCTALAYFFLMSEEVLDELDLKKYNTIDEGRRRLLPAVRCCRRALLTTCKLSEKYCETLVSALQSATCPLIELDLSDNDLQDSGVKLLCAGLESPHCKLEILRLVLCNFTEKSCSSIASVLQSANCLLRELDLSNNDLQDSGVTLLCEGLGDPQCKLQILRLSGCLVTEESCFLLASALCSNPSHLRELDLSYNHPGNLGVGLLSARLEDPHCQLNTLNVDNGGQSRIKPGLRKYACELTLDPNTAHKHLSLSDGHRTVTRGDIQSYLDHPERFEKEPQVVCRESLTGRCYWEVSLYQAEVVNIAVTYKGIGRKGESDNCRLGYNEKSWSLICSRSSFSACHNKQSNSIPVTPGCKIGVYLDWLSGTVSFYRISSKKRPEHLHTFYCTFTEPLYAGFRLYSLQSSVSLCQ</sequence>
<dbReference type="PROSITE" id="PS50837">
    <property type="entry name" value="NACHT"/>
    <property type="match status" value="1"/>
</dbReference>
<evidence type="ECO:0000313" key="10">
    <source>
        <dbReference type="RefSeq" id="XP_030634930.1"/>
    </source>
</evidence>
<accession>A0A6J2VPQ0</accession>
<dbReference type="InterPro" id="IPR041075">
    <property type="entry name" value="NOD1/2_WH"/>
</dbReference>
<evidence type="ECO:0000256" key="4">
    <source>
        <dbReference type="ARBA" id="ARBA00022737"/>
    </source>
</evidence>
<evidence type="ECO:0000313" key="9">
    <source>
        <dbReference type="Proteomes" id="UP000504632"/>
    </source>
</evidence>
<dbReference type="Pfam" id="PF00622">
    <property type="entry name" value="SPRY"/>
    <property type="match status" value="1"/>
</dbReference>
<evidence type="ECO:0000259" key="7">
    <source>
        <dbReference type="PROSITE" id="PS50188"/>
    </source>
</evidence>
<keyword evidence="5" id="KW-0547">Nucleotide-binding</keyword>
<dbReference type="InterPro" id="IPR027417">
    <property type="entry name" value="P-loop_NTPase"/>
</dbReference>
<proteinExistence type="predicted"/>
<dbReference type="InterPro" id="IPR032675">
    <property type="entry name" value="LRR_dom_sf"/>
</dbReference>
<dbReference type="CDD" id="cd16040">
    <property type="entry name" value="SPRY_PRY_SNTX"/>
    <property type="match status" value="1"/>
</dbReference>
<dbReference type="GO" id="GO:0005524">
    <property type="term" value="F:ATP binding"/>
    <property type="evidence" value="ECO:0007669"/>
    <property type="project" value="UniProtKB-KW"/>
</dbReference>